<name>A0ACC2MNG2_PERAE</name>
<protein>
    <submittedName>
        <fullName evidence="1">Uncharacterized protein</fullName>
    </submittedName>
</protein>
<comment type="caution">
    <text evidence="1">The sequence shown here is derived from an EMBL/GenBank/DDBJ whole genome shotgun (WGS) entry which is preliminary data.</text>
</comment>
<evidence type="ECO:0000313" key="1">
    <source>
        <dbReference type="EMBL" id="KAJ8647179.1"/>
    </source>
</evidence>
<proteinExistence type="predicted"/>
<gene>
    <name evidence="1" type="ORF">MRB53_000202</name>
</gene>
<sequence length="81" mass="8906">MSGQRAFGLFRRENVLCHRMKLLNRVSPEVLIKMSGSGYPANYTCLCKSADDTENSSRLLPSEHSTSSSSSPIGISGLYHQ</sequence>
<reference evidence="1 2" key="1">
    <citation type="journal article" date="2022" name="Hortic Res">
        <title>A haplotype resolved chromosomal level avocado genome allows analysis of novel avocado genes.</title>
        <authorList>
            <person name="Nath O."/>
            <person name="Fletcher S.J."/>
            <person name="Hayward A."/>
            <person name="Shaw L.M."/>
            <person name="Masouleh A.K."/>
            <person name="Furtado A."/>
            <person name="Henry R.J."/>
            <person name="Mitter N."/>
        </authorList>
    </citation>
    <scope>NUCLEOTIDE SEQUENCE [LARGE SCALE GENOMIC DNA]</scope>
    <source>
        <strain evidence="2">cv. Hass</strain>
    </source>
</reference>
<organism evidence="1 2">
    <name type="scientific">Persea americana</name>
    <name type="common">Avocado</name>
    <dbReference type="NCBI Taxonomy" id="3435"/>
    <lineage>
        <taxon>Eukaryota</taxon>
        <taxon>Viridiplantae</taxon>
        <taxon>Streptophyta</taxon>
        <taxon>Embryophyta</taxon>
        <taxon>Tracheophyta</taxon>
        <taxon>Spermatophyta</taxon>
        <taxon>Magnoliopsida</taxon>
        <taxon>Magnoliidae</taxon>
        <taxon>Laurales</taxon>
        <taxon>Lauraceae</taxon>
        <taxon>Persea</taxon>
    </lineage>
</organism>
<evidence type="ECO:0000313" key="2">
    <source>
        <dbReference type="Proteomes" id="UP001234297"/>
    </source>
</evidence>
<dbReference type="Proteomes" id="UP001234297">
    <property type="component" value="Chromosome 1"/>
</dbReference>
<keyword evidence="2" id="KW-1185">Reference proteome</keyword>
<accession>A0ACC2MNG2</accession>
<dbReference type="EMBL" id="CM056809">
    <property type="protein sequence ID" value="KAJ8647179.1"/>
    <property type="molecule type" value="Genomic_DNA"/>
</dbReference>